<comment type="subcellular location">
    <subcellularLocation>
        <location evidence="1">Membrane</location>
        <topology evidence="1">Multi-pass membrane protein</topology>
    </subcellularLocation>
</comment>
<dbReference type="Pfam" id="PF13515">
    <property type="entry name" value="FUSC_2"/>
    <property type="match status" value="1"/>
</dbReference>
<dbReference type="Proteomes" id="UP000327179">
    <property type="component" value="Chromosome"/>
</dbReference>
<reference evidence="7 8" key="1">
    <citation type="submission" date="2019-08" db="EMBL/GenBank/DDBJ databases">
        <title>Whole-genome Sequencing of e-waste polymer degrading bacterium Pseudomonas sp. strain PE08.</title>
        <authorList>
            <person name="Kirdat K."/>
            <person name="Debbarma P."/>
            <person name="Narawade N."/>
            <person name="Suyal D."/>
            <person name="Thorat V."/>
            <person name="Shouche Y."/>
            <person name="Goel R."/>
            <person name="Yadav A."/>
        </authorList>
    </citation>
    <scope>NUCLEOTIDE SEQUENCE [LARGE SCALE GENOMIC DNA]</scope>
    <source>
        <strain evidence="7 8">PE08</strain>
    </source>
</reference>
<keyword evidence="4 5" id="KW-0472">Membrane</keyword>
<feature type="transmembrane region" description="Helical" evidence="5">
    <location>
        <begin position="37"/>
        <end position="56"/>
    </location>
</feature>
<dbReference type="InterPro" id="IPR022604">
    <property type="entry name" value="DUF2955"/>
</dbReference>
<proteinExistence type="predicted"/>
<dbReference type="KEGG" id="plal:FXN65_00890"/>
<protein>
    <submittedName>
        <fullName evidence="7">DUF2955 domain-containing protein</fullName>
    </submittedName>
</protein>
<dbReference type="RefSeq" id="WP_151131214.1">
    <property type="nucleotide sequence ID" value="NZ_CP043311.1"/>
</dbReference>
<evidence type="ECO:0000256" key="3">
    <source>
        <dbReference type="ARBA" id="ARBA00022989"/>
    </source>
</evidence>
<feature type="transmembrane region" description="Helical" evidence="5">
    <location>
        <begin position="101"/>
        <end position="120"/>
    </location>
</feature>
<keyword evidence="3 5" id="KW-1133">Transmembrane helix</keyword>
<dbReference type="GO" id="GO:0016020">
    <property type="term" value="C:membrane"/>
    <property type="evidence" value="ECO:0007669"/>
    <property type="project" value="UniProtKB-SubCell"/>
</dbReference>
<evidence type="ECO:0000313" key="7">
    <source>
        <dbReference type="EMBL" id="QEY60660.1"/>
    </source>
</evidence>
<evidence type="ECO:0000313" key="8">
    <source>
        <dbReference type="Proteomes" id="UP000327179"/>
    </source>
</evidence>
<sequence length="342" mass="37971">MNRKAALTENDLRQCLRLAGGGSLGLFICKLMGWDNGSFFCVYPMLLLGLTPSINAHVVRQFLLQSVVVSVEVLLIYGLFGDRPQLMVPLTFLAFFWRFRLMAQGPLFMFGALGSVFLSIQLHFASYPDTHLYDLVTSNLVAAGLTVLIAWLMFYLFPDTEPRPPRQLPAKDLPSQRHEAVLGATIATLSFMVFQSFDLRDSLSAQVASILVLFPMHWNGIRFAGRIRAMGTLLGCAIGLVLQLVLYSHYDVLPLVTLMYWTAAFCCARIHVLEGAQGIGFGALTTLAIVFGQYLTPQHDVVYSIAYRLSSVCVAVFLTLVAVFALHRLLNRFAAFRHASHA</sequence>
<keyword evidence="2 5" id="KW-0812">Transmembrane</keyword>
<dbReference type="PIRSF" id="PIRSF029594">
    <property type="entry name" value="UCP029594"/>
    <property type="match status" value="1"/>
</dbReference>
<feature type="transmembrane region" description="Helical" evidence="5">
    <location>
        <begin position="307"/>
        <end position="330"/>
    </location>
</feature>
<dbReference type="InterPro" id="IPR016926">
    <property type="entry name" value="UCP029594"/>
</dbReference>
<dbReference type="AlphaFoldDB" id="A0A5J6QDS8"/>
<dbReference type="InterPro" id="IPR049453">
    <property type="entry name" value="Memb_transporter_dom"/>
</dbReference>
<feature type="transmembrane region" description="Helical" evidence="5">
    <location>
        <begin position="252"/>
        <end position="272"/>
    </location>
</feature>
<dbReference type="EMBL" id="CP043311">
    <property type="protein sequence ID" value="QEY60660.1"/>
    <property type="molecule type" value="Genomic_DNA"/>
</dbReference>
<dbReference type="Pfam" id="PF11168">
    <property type="entry name" value="DUF2955"/>
    <property type="match status" value="1"/>
</dbReference>
<feature type="transmembrane region" description="Helical" evidence="5">
    <location>
        <begin position="140"/>
        <end position="158"/>
    </location>
</feature>
<evidence type="ECO:0000256" key="1">
    <source>
        <dbReference type="ARBA" id="ARBA00004141"/>
    </source>
</evidence>
<evidence type="ECO:0000256" key="5">
    <source>
        <dbReference type="SAM" id="Phobius"/>
    </source>
</evidence>
<organism evidence="7 8">
    <name type="scientific">Metapseudomonas lalkuanensis</name>
    <dbReference type="NCBI Taxonomy" id="2604832"/>
    <lineage>
        <taxon>Bacteria</taxon>
        <taxon>Pseudomonadati</taxon>
        <taxon>Pseudomonadota</taxon>
        <taxon>Gammaproteobacteria</taxon>
        <taxon>Pseudomonadales</taxon>
        <taxon>Pseudomonadaceae</taxon>
        <taxon>Metapseudomonas</taxon>
    </lineage>
</organism>
<gene>
    <name evidence="7" type="ORF">FXN65_00890</name>
</gene>
<feature type="transmembrane region" description="Helical" evidence="5">
    <location>
        <begin position="227"/>
        <end position="246"/>
    </location>
</feature>
<feature type="transmembrane region" description="Helical" evidence="5">
    <location>
        <begin position="279"/>
        <end position="295"/>
    </location>
</feature>
<feature type="domain" description="Integral membrane bound transporter" evidence="6">
    <location>
        <begin position="190"/>
        <end position="321"/>
    </location>
</feature>
<evidence type="ECO:0000256" key="4">
    <source>
        <dbReference type="ARBA" id="ARBA00023136"/>
    </source>
</evidence>
<evidence type="ECO:0000256" key="2">
    <source>
        <dbReference type="ARBA" id="ARBA00022692"/>
    </source>
</evidence>
<keyword evidence="8" id="KW-1185">Reference proteome</keyword>
<evidence type="ECO:0000259" key="6">
    <source>
        <dbReference type="Pfam" id="PF13515"/>
    </source>
</evidence>
<name>A0A5J6QDS8_9GAMM</name>
<accession>A0A5J6QDS8</accession>